<sequence length="61" mass="7676">MKTLGSWSWRRRRRRKRRRRRRRRRKVSWSLRTWSYWPGTEGECSKKELGDKACSISMKTF</sequence>
<organism evidence="2 3">
    <name type="scientific">Myodes glareolus</name>
    <name type="common">Bank vole</name>
    <name type="synonym">Clethrionomys glareolus</name>
    <dbReference type="NCBI Taxonomy" id="447135"/>
    <lineage>
        <taxon>Eukaryota</taxon>
        <taxon>Metazoa</taxon>
        <taxon>Chordata</taxon>
        <taxon>Craniata</taxon>
        <taxon>Vertebrata</taxon>
        <taxon>Euteleostomi</taxon>
        <taxon>Mammalia</taxon>
        <taxon>Eutheria</taxon>
        <taxon>Euarchontoglires</taxon>
        <taxon>Glires</taxon>
        <taxon>Rodentia</taxon>
        <taxon>Myomorpha</taxon>
        <taxon>Muroidea</taxon>
        <taxon>Cricetidae</taxon>
        <taxon>Arvicolinae</taxon>
        <taxon>Myodes</taxon>
    </lineage>
</organism>
<reference evidence="2 3" key="1">
    <citation type="journal article" date="2023" name="bioRxiv">
        <title>Conserved and derived expression patterns and positive selection on dental genes reveal complex evolutionary context of ever-growing rodent molars.</title>
        <authorList>
            <person name="Calamari Z.T."/>
            <person name="Song A."/>
            <person name="Cohen E."/>
            <person name="Akter M."/>
            <person name="Roy R.D."/>
            <person name="Hallikas O."/>
            <person name="Christensen M.M."/>
            <person name="Li P."/>
            <person name="Marangoni P."/>
            <person name="Jernvall J."/>
            <person name="Klein O.D."/>
        </authorList>
    </citation>
    <scope>NUCLEOTIDE SEQUENCE [LARGE SCALE GENOMIC DNA]</scope>
    <source>
        <strain evidence="2">V071</strain>
    </source>
</reference>
<comment type="caution">
    <text evidence="2">The sequence shown here is derived from an EMBL/GenBank/DDBJ whole genome shotgun (WGS) entry which is preliminary data.</text>
</comment>
<accession>A0AAW0I1T3</accession>
<keyword evidence="3" id="KW-1185">Reference proteome</keyword>
<evidence type="ECO:0000313" key="2">
    <source>
        <dbReference type="EMBL" id="KAK7808490.1"/>
    </source>
</evidence>
<feature type="region of interest" description="Disordered" evidence="1">
    <location>
        <begin position="1"/>
        <end position="26"/>
    </location>
</feature>
<dbReference type="Proteomes" id="UP001488838">
    <property type="component" value="Unassembled WGS sequence"/>
</dbReference>
<gene>
    <name evidence="2" type="ORF">U0070_014946</name>
</gene>
<feature type="compositionally biased region" description="Basic residues" evidence="1">
    <location>
        <begin position="9"/>
        <end position="26"/>
    </location>
</feature>
<dbReference type="EMBL" id="JBBHLL010000238">
    <property type="protein sequence ID" value="KAK7808490.1"/>
    <property type="molecule type" value="Genomic_DNA"/>
</dbReference>
<proteinExistence type="predicted"/>
<protein>
    <submittedName>
        <fullName evidence="2">Uncharacterized protein</fullName>
    </submittedName>
</protein>
<dbReference type="AlphaFoldDB" id="A0AAW0I1T3"/>
<evidence type="ECO:0000256" key="1">
    <source>
        <dbReference type="SAM" id="MobiDB-lite"/>
    </source>
</evidence>
<name>A0AAW0I1T3_MYOGA</name>
<evidence type="ECO:0000313" key="3">
    <source>
        <dbReference type="Proteomes" id="UP001488838"/>
    </source>
</evidence>